<dbReference type="EMBL" id="BAAARW010000011">
    <property type="protein sequence ID" value="GAA2417613.1"/>
    <property type="molecule type" value="Genomic_DNA"/>
</dbReference>
<feature type="region of interest" description="Disordered" evidence="1">
    <location>
        <begin position="1"/>
        <end position="113"/>
    </location>
</feature>
<reference evidence="3" key="1">
    <citation type="journal article" date="2019" name="Int. J. Syst. Evol. Microbiol.">
        <title>The Global Catalogue of Microorganisms (GCM) 10K type strain sequencing project: providing services to taxonomists for standard genome sequencing and annotation.</title>
        <authorList>
            <consortium name="The Broad Institute Genomics Platform"/>
            <consortium name="The Broad Institute Genome Sequencing Center for Infectious Disease"/>
            <person name="Wu L."/>
            <person name="Ma J."/>
        </authorList>
    </citation>
    <scope>NUCLEOTIDE SEQUENCE [LARGE SCALE GENOMIC DNA]</scope>
    <source>
        <strain evidence="3">JCM 3325</strain>
    </source>
</reference>
<dbReference type="Proteomes" id="UP001501231">
    <property type="component" value="Unassembled WGS sequence"/>
</dbReference>
<feature type="compositionally biased region" description="Polar residues" evidence="1">
    <location>
        <begin position="1"/>
        <end position="11"/>
    </location>
</feature>
<protein>
    <submittedName>
        <fullName evidence="2">Uncharacterized protein</fullName>
    </submittedName>
</protein>
<evidence type="ECO:0000313" key="2">
    <source>
        <dbReference type="EMBL" id="GAA2417613.1"/>
    </source>
</evidence>
<feature type="compositionally biased region" description="Basic and acidic residues" evidence="1">
    <location>
        <begin position="66"/>
        <end position="80"/>
    </location>
</feature>
<sequence>MGSAVSATAHRSGTERAGHLISITRGEPRWTVRNAAGTGPSTRVKTSGKDGAATPDEGSNAGRRSGGTDRADDSGLDRSGDQGVASGLPPRTPRASVISVRLAHPRPTADDAT</sequence>
<evidence type="ECO:0000256" key="1">
    <source>
        <dbReference type="SAM" id="MobiDB-lite"/>
    </source>
</evidence>
<organism evidence="2 3">
    <name type="scientific">Actinomadura vinacea</name>
    <dbReference type="NCBI Taxonomy" id="115336"/>
    <lineage>
        <taxon>Bacteria</taxon>
        <taxon>Bacillati</taxon>
        <taxon>Actinomycetota</taxon>
        <taxon>Actinomycetes</taxon>
        <taxon>Streptosporangiales</taxon>
        <taxon>Thermomonosporaceae</taxon>
        <taxon>Actinomadura</taxon>
    </lineage>
</organism>
<name>A0ABP5W5B8_9ACTN</name>
<accession>A0ABP5W5B8</accession>
<gene>
    <name evidence="2" type="ORF">GCM10010191_30320</name>
</gene>
<proteinExistence type="predicted"/>
<evidence type="ECO:0000313" key="3">
    <source>
        <dbReference type="Proteomes" id="UP001501231"/>
    </source>
</evidence>
<comment type="caution">
    <text evidence="2">The sequence shown here is derived from an EMBL/GenBank/DDBJ whole genome shotgun (WGS) entry which is preliminary data.</text>
</comment>
<keyword evidence="3" id="KW-1185">Reference proteome</keyword>